<dbReference type="Proteomes" id="UP000182101">
    <property type="component" value="Plasmid pAMCP48-600"/>
</dbReference>
<reference evidence="1 2" key="1">
    <citation type="submission" date="2016-11" db="EMBL/GenBank/DDBJ databases">
        <title>Networking in microbes: conjugative elements and plasmids in the genus Alteromonas.</title>
        <authorList>
            <person name="Lopez-Perez M."/>
            <person name="Ramon-Marco N."/>
            <person name="Rodriguez-Valera F."/>
        </authorList>
    </citation>
    <scope>NUCLEOTIDE SEQUENCE [LARGE SCALE GENOMIC DNA]</scope>
    <source>
        <strain evidence="1 2">CP48</strain>
        <plasmid evidence="2">pamcp48-600</plasmid>
    </source>
</reference>
<proteinExistence type="predicted"/>
<name>A0AAC9NTP8_9ALTE</name>
<accession>A0AAC9NTP8</accession>
<evidence type="ECO:0000313" key="1">
    <source>
        <dbReference type="EMBL" id="APD92493.1"/>
    </source>
</evidence>
<keyword evidence="1" id="KW-0614">Plasmid</keyword>
<sequence length="308" mass="35586">MYDVSDTLLYSTGKGNWKGFQVPLSSIVKAAESWKKLCANHSKLWLCWNVDPDWCLVQQKLARECGYTPLVGGDSRARPPKLIDGAVYIDFNKHLNLPMFHMVLAIEFAFLYVPDKLAFWHSDLLVRREKLHRIADKMDLMSDKEMLVTLPGRGMKQRLLGQQRRYWELIGCTNRKISEHQFKRGAGWMANIMYHPMSPQDQVEKRRRAKQYYDHGAGVLYWAEHYKPKDCQIHVIKEALLDEGHFSRIRAKNYRSVSPNNAKRDLTSELSLNFNLKDEAAKLGLSDLITPEDVSTDNVISMTRASGR</sequence>
<evidence type="ECO:0000313" key="2">
    <source>
        <dbReference type="Proteomes" id="UP000182101"/>
    </source>
</evidence>
<dbReference type="AlphaFoldDB" id="A0AAC9NTP8"/>
<organism evidence="1 2">
    <name type="scientific">Alteromonas mediterranea</name>
    <dbReference type="NCBI Taxonomy" id="314275"/>
    <lineage>
        <taxon>Bacteria</taxon>
        <taxon>Pseudomonadati</taxon>
        <taxon>Pseudomonadota</taxon>
        <taxon>Gammaproteobacteria</taxon>
        <taxon>Alteromonadales</taxon>
        <taxon>Alteromonadaceae</taxon>
        <taxon>Alteromonas/Salinimonas group</taxon>
        <taxon>Alteromonas</taxon>
    </lineage>
</organism>
<geneLocation type="plasmid" evidence="2">
    <name>pamcp48-600</name>
</geneLocation>
<protein>
    <submittedName>
        <fullName evidence="1">Uncharacterized protein</fullName>
    </submittedName>
</protein>
<dbReference type="EMBL" id="CP018025">
    <property type="protein sequence ID" value="APD92493.1"/>
    <property type="molecule type" value="Genomic_DNA"/>
</dbReference>
<gene>
    <name evidence="1" type="ORF">BM524_19735</name>
</gene>